<proteinExistence type="inferred from homology"/>
<keyword evidence="2" id="KW-0227">DNA damage</keyword>
<dbReference type="GO" id="GO:0006281">
    <property type="term" value="P:DNA repair"/>
    <property type="evidence" value="ECO:0007669"/>
    <property type="project" value="UniProtKB-KW"/>
</dbReference>
<dbReference type="AlphaFoldDB" id="A0AAD3CTH7"/>
<evidence type="ECO:0000256" key="4">
    <source>
        <dbReference type="ARBA" id="ARBA00023204"/>
    </source>
</evidence>
<evidence type="ECO:0000313" key="6">
    <source>
        <dbReference type="Proteomes" id="UP001054902"/>
    </source>
</evidence>
<evidence type="ECO:0008006" key="7">
    <source>
        <dbReference type="Google" id="ProtNLM"/>
    </source>
</evidence>
<organism evidence="5 6">
    <name type="scientific">Chaetoceros tenuissimus</name>
    <dbReference type="NCBI Taxonomy" id="426638"/>
    <lineage>
        <taxon>Eukaryota</taxon>
        <taxon>Sar</taxon>
        <taxon>Stramenopiles</taxon>
        <taxon>Ochrophyta</taxon>
        <taxon>Bacillariophyta</taxon>
        <taxon>Coscinodiscophyceae</taxon>
        <taxon>Chaetocerotophycidae</taxon>
        <taxon>Chaetocerotales</taxon>
        <taxon>Chaetocerotaceae</taxon>
        <taxon>Chaetoceros</taxon>
    </lineage>
</organism>
<gene>
    <name evidence="5" type="ORF">CTEN210_08149</name>
</gene>
<evidence type="ECO:0000256" key="2">
    <source>
        <dbReference type="ARBA" id="ARBA00022763"/>
    </source>
</evidence>
<comment type="caution">
    <text evidence="5">The sequence shown here is derived from an EMBL/GenBank/DDBJ whole genome shotgun (WGS) entry which is preliminary data.</text>
</comment>
<dbReference type="GO" id="GO:0003677">
    <property type="term" value="F:DNA binding"/>
    <property type="evidence" value="ECO:0007669"/>
    <property type="project" value="UniProtKB-KW"/>
</dbReference>
<evidence type="ECO:0000256" key="1">
    <source>
        <dbReference type="ARBA" id="ARBA00009359"/>
    </source>
</evidence>
<dbReference type="GO" id="GO:0051382">
    <property type="term" value="P:kinetochore assembly"/>
    <property type="evidence" value="ECO:0007669"/>
    <property type="project" value="InterPro"/>
</dbReference>
<keyword evidence="4" id="KW-0234">DNA repair</keyword>
<dbReference type="EMBL" id="BLLK01000045">
    <property type="protein sequence ID" value="GFH51673.1"/>
    <property type="molecule type" value="Genomic_DNA"/>
</dbReference>
<dbReference type="Proteomes" id="UP001054902">
    <property type="component" value="Unassembled WGS sequence"/>
</dbReference>
<reference evidence="5 6" key="1">
    <citation type="journal article" date="2021" name="Sci. Rep.">
        <title>The genome of the diatom Chaetoceros tenuissimus carries an ancient integrated fragment of an extant virus.</title>
        <authorList>
            <person name="Hongo Y."/>
            <person name="Kimura K."/>
            <person name="Takaki Y."/>
            <person name="Yoshida Y."/>
            <person name="Baba S."/>
            <person name="Kobayashi G."/>
            <person name="Nagasaki K."/>
            <person name="Hano T."/>
            <person name="Tomaru Y."/>
        </authorList>
    </citation>
    <scope>NUCLEOTIDE SEQUENCE [LARGE SCALE GENOMIC DNA]</scope>
    <source>
        <strain evidence="5 6">NIES-3715</strain>
    </source>
</reference>
<name>A0AAD3CTH7_9STRA</name>
<keyword evidence="6" id="KW-1185">Reference proteome</keyword>
<keyword evidence="3" id="KW-0238">DNA-binding</keyword>
<accession>A0AAD3CTH7</accession>
<comment type="similarity">
    <text evidence="1">Belongs to the CENP-X/MHF2 family.</text>
</comment>
<evidence type="ECO:0000256" key="3">
    <source>
        <dbReference type="ARBA" id="ARBA00023125"/>
    </source>
</evidence>
<dbReference type="InterPro" id="IPR018552">
    <property type="entry name" value="CENP-X"/>
</dbReference>
<dbReference type="Pfam" id="PF09415">
    <property type="entry name" value="CENP-X"/>
    <property type="match status" value="1"/>
</dbReference>
<sequence length="99" mass="11183">MNISTDKKDISLSLTKKLLTLKNEDRKIQNEAVEAATFILQQFVAEALNRASIEAEFDANKEEDIAAYSFTNDSMNNDGFTIDETHILKIACEMLMDFS</sequence>
<evidence type="ECO:0000313" key="5">
    <source>
        <dbReference type="EMBL" id="GFH51673.1"/>
    </source>
</evidence>
<protein>
    <recommendedName>
        <fullName evidence="7">Centromere protein X</fullName>
    </recommendedName>
</protein>